<dbReference type="SUPFAM" id="SSF56519">
    <property type="entry name" value="Penicillin binding protein dimerisation domain"/>
    <property type="match status" value="1"/>
</dbReference>
<dbReference type="InterPro" id="IPR012338">
    <property type="entry name" value="Beta-lactam/transpept-like"/>
</dbReference>
<comment type="caution">
    <text evidence="7">The sequence shown here is derived from an EMBL/GenBank/DDBJ whole genome shotgun (WGS) entry which is preliminary data.</text>
</comment>
<feature type="domain" description="Penicillin-binding protein dimerisation" evidence="6">
    <location>
        <begin position="66"/>
        <end position="226"/>
    </location>
</feature>
<keyword evidence="3 4" id="KW-0472">Membrane</keyword>
<evidence type="ECO:0000256" key="4">
    <source>
        <dbReference type="SAM" id="Phobius"/>
    </source>
</evidence>
<dbReference type="Proteomes" id="UP001595715">
    <property type="component" value="Unassembled WGS sequence"/>
</dbReference>
<dbReference type="SUPFAM" id="SSF56601">
    <property type="entry name" value="beta-lactamase/transpeptidase-like"/>
    <property type="match status" value="1"/>
</dbReference>
<dbReference type="PANTHER" id="PTHR30627:SF24">
    <property type="entry name" value="PENICILLIN-BINDING PROTEIN 4B"/>
    <property type="match status" value="1"/>
</dbReference>
<name>A0ABV8K9P7_9BACL</name>
<feature type="transmembrane region" description="Helical" evidence="4">
    <location>
        <begin position="12"/>
        <end position="34"/>
    </location>
</feature>
<dbReference type="Gene3D" id="3.40.710.10">
    <property type="entry name" value="DD-peptidase/beta-lactamase superfamily"/>
    <property type="match status" value="1"/>
</dbReference>
<dbReference type="InterPro" id="IPR036138">
    <property type="entry name" value="PBP_dimer_sf"/>
</dbReference>
<proteinExistence type="inferred from homology"/>
<dbReference type="InterPro" id="IPR050515">
    <property type="entry name" value="Beta-lactam/transpept"/>
</dbReference>
<comment type="similarity">
    <text evidence="2">Belongs to the transpeptidase family.</text>
</comment>
<dbReference type="EMBL" id="JBHSAM010000034">
    <property type="protein sequence ID" value="MFC4102743.1"/>
    <property type="molecule type" value="Genomic_DNA"/>
</dbReference>
<dbReference type="InterPro" id="IPR005311">
    <property type="entry name" value="PBP_dimer"/>
</dbReference>
<evidence type="ECO:0000259" key="5">
    <source>
        <dbReference type="Pfam" id="PF00905"/>
    </source>
</evidence>
<dbReference type="Gene3D" id="3.90.1310.10">
    <property type="entry name" value="Penicillin-binding protein 2a (Domain 2)"/>
    <property type="match status" value="1"/>
</dbReference>
<evidence type="ECO:0000313" key="8">
    <source>
        <dbReference type="Proteomes" id="UP001595715"/>
    </source>
</evidence>
<organism evidence="7 8">
    <name type="scientific">Paenibacillus xanthanilyticus</name>
    <dbReference type="NCBI Taxonomy" id="1783531"/>
    <lineage>
        <taxon>Bacteria</taxon>
        <taxon>Bacillati</taxon>
        <taxon>Bacillota</taxon>
        <taxon>Bacilli</taxon>
        <taxon>Bacillales</taxon>
        <taxon>Paenibacillaceae</taxon>
        <taxon>Paenibacillus</taxon>
    </lineage>
</organism>
<dbReference type="Pfam" id="PF03717">
    <property type="entry name" value="PBP_dimer"/>
    <property type="match status" value="1"/>
</dbReference>
<gene>
    <name evidence="7" type="ORF">ACFOZ8_24285</name>
</gene>
<feature type="domain" description="Penicillin-binding protein transpeptidase" evidence="5">
    <location>
        <begin position="285"/>
        <end position="602"/>
    </location>
</feature>
<evidence type="ECO:0000313" key="7">
    <source>
        <dbReference type="EMBL" id="MFC4102743.1"/>
    </source>
</evidence>
<evidence type="ECO:0000256" key="3">
    <source>
        <dbReference type="ARBA" id="ARBA00023136"/>
    </source>
</evidence>
<dbReference type="InterPro" id="IPR001460">
    <property type="entry name" value="PCN-bd_Tpept"/>
</dbReference>
<dbReference type="PANTHER" id="PTHR30627">
    <property type="entry name" value="PEPTIDOGLYCAN D,D-TRANSPEPTIDASE"/>
    <property type="match status" value="1"/>
</dbReference>
<keyword evidence="4" id="KW-0812">Transmembrane</keyword>
<comment type="subcellular location">
    <subcellularLocation>
        <location evidence="1">Membrane</location>
    </subcellularLocation>
</comment>
<dbReference type="RefSeq" id="WP_377721357.1">
    <property type="nucleotide sequence ID" value="NZ_JBHSAM010000034.1"/>
</dbReference>
<evidence type="ECO:0000256" key="1">
    <source>
        <dbReference type="ARBA" id="ARBA00004370"/>
    </source>
</evidence>
<evidence type="ECO:0000256" key="2">
    <source>
        <dbReference type="ARBA" id="ARBA00007171"/>
    </source>
</evidence>
<accession>A0ABV8K9P7</accession>
<keyword evidence="8" id="KW-1185">Reference proteome</keyword>
<reference evidence="8" key="1">
    <citation type="journal article" date="2019" name="Int. J. Syst. Evol. Microbiol.">
        <title>The Global Catalogue of Microorganisms (GCM) 10K type strain sequencing project: providing services to taxonomists for standard genome sequencing and annotation.</title>
        <authorList>
            <consortium name="The Broad Institute Genomics Platform"/>
            <consortium name="The Broad Institute Genome Sequencing Center for Infectious Disease"/>
            <person name="Wu L."/>
            <person name="Ma J."/>
        </authorList>
    </citation>
    <scope>NUCLEOTIDE SEQUENCE [LARGE SCALE GENOMIC DNA]</scope>
    <source>
        <strain evidence="8">IBRC-M 10987</strain>
    </source>
</reference>
<sequence>MKGNGLRGRRNGRIFFVLLGMSGLLAVLLVRLAWLQIAPSRLAAGLREDWRNEAVLQRERSLVLDSGRGDFYDRNGLALTGESYQAVAVFPMKEEARQTNAAARSHALIRLAGALGVTEAELSRWMNGLREPAFWVAPGGHAPAPLTAEQAALLASLRLNGVRVLPYHNRYPRDYVAAQALGYVSQHPEYVRAHYGAALEAGSIRETTLLGGAGLERALDPLLRGAGPTGVSFYTDAKSQPLPGLDMRLRGSRNPYYPLRVVTTLDRDIERRLEAYLDRSGLKEGAVVVLDAENGDVVAMASRPKLDPQRLGHAGSDAANHAIRAAVPGSVFKIVTEAAALEARAVHAGETFDCDGSYGKYGLHCWKKSGHGTLDLKGAFANSCNIAFASIAERLEPEQLAATADKLGIGRRVGWVSREDLQPLGRALRLLPEEESGAVFAQGKSERDGGVMAQTGIGQRDARLSPLQAANMIVTLLHHGRVLQPRIVREIRYANGQLVTELPVQAAPSAYGQISPKTARTLLEGMQAVVEVGTAKSIQAGTWRIAGKSGTAETEKAGKPRNNQWFVGYGPVDSPRYAVAVLAENRLPNTGNQATALFRGVMDMLASAGAAKQPD</sequence>
<evidence type="ECO:0000259" key="6">
    <source>
        <dbReference type="Pfam" id="PF03717"/>
    </source>
</evidence>
<protein>
    <submittedName>
        <fullName evidence="7">Peptidoglycan D,D-transpeptidase FtsI family protein</fullName>
    </submittedName>
</protein>
<dbReference type="Pfam" id="PF00905">
    <property type="entry name" value="Transpeptidase"/>
    <property type="match status" value="1"/>
</dbReference>
<keyword evidence="4" id="KW-1133">Transmembrane helix</keyword>